<keyword evidence="3" id="KW-0540">Nuclease</keyword>
<evidence type="ECO:0000259" key="1">
    <source>
        <dbReference type="Pfam" id="PF07463"/>
    </source>
</evidence>
<evidence type="ECO:0000313" key="4">
    <source>
        <dbReference type="Proteomes" id="UP000516645"/>
    </source>
</evidence>
<accession>A0A7L7SI00</accession>
<dbReference type="Pfam" id="PF13392">
    <property type="entry name" value="HNH_3"/>
    <property type="match status" value="1"/>
</dbReference>
<keyword evidence="3" id="KW-0255">Endonuclease</keyword>
<sequence>MSEEEWRPVTGYEGFYEVSDQGRVRSLDRTVSHGTNERRIAGGMLAGGPDDAGYRIVGLFRKGHRKTLKVHHLVLCAFVSERPDGMEACHNNGNLADNRLSNLRWDTHSRNVFDSVRQDTHPQSSKKRCAQGHAYTPENTRVQHFKSGKVGRVCRTCAREWSRQYRLRVATR</sequence>
<evidence type="ECO:0000259" key="2">
    <source>
        <dbReference type="Pfam" id="PF13392"/>
    </source>
</evidence>
<dbReference type="Proteomes" id="UP000516645">
    <property type="component" value="Segment"/>
</dbReference>
<keyword evidence="3" id="KW-0378">Hydrolase</keyword>
<protein>
    <submittedName>
        <fullName evidence="3">HNH endonuclease</fullName>
    </submittedName>
</protein>
<proteinExistence type="predicted"/>
<dbReference type="InterPro" id="IPR003615">
    <property type="entry name" value="HNH_nuc"/>
</dbReference>
<organism evidence="3 4">
    <name type="scientific">Gordonia phage Clown</name>
    <dbReference type="NCBI Taxonomy" id="2759393"/>
    <lineage>
        <taxon>Viruses</taxon>
        <taxon>Duplodnaviria</taxon>
        <taxon>Heunggongvirae</taxon>
        <taxon>Uroviricota</taxon>
        <taxon>Caudoviricetes</taxon>
        <taxon>Stackebrandtviridae</taxon>
        <taxon>Frickvirinae</taxon>
        <taxon>Clownvirus</taxon>
        <taxon>Clownvirus clown</taxon>
    </lineage>
</organism>
<keyword evidence="4" id="KW-1185">Reference proteome</keyword>
<name>A0A7L7SI00_9CAUD</name>
<dbReference type="InterPro" id="IPR044925">
    <property type="entry name" value="His-Me_finger_sf"/>
</dbReference>
<dbReference type="KEGG" id="vg:65128394"/>
<dbReference type="EMBL" id="MT771343">
    <property type="protein sequence ID" value="QOC56062.1"/>
    <property type="molecule type" value="Genomic_DNA"/>
</dbReference>
<dbReference type="Pfam" id="PF07463">
    <property type="entry name" value="NUMOD4"/>
    <property type="match status" value="1"/>
</dbReference>
<dbReference type="SUPFAM" id="SSF54060">
    <property type="entry name" value="His-Me finger endonucleases"/>
    <property type="match status" value="1"/>
</dbReference>
<dbReference type="GO" id="GO:0004519">
    <property type="term" value="F:endonuclease activity"/>
    <property type="evidence" value="ECO:0007669"/>
    <property type="project" value="UniProtKB-KW"/>
</dbReference>
<feature type="domain" description="NUMOD4" evidence="1">
    <location>
        <begin position="4"/>
        <end position="59"/>
    </location>
</feature>
<dbReference type="Gene3D" id="3.90.75.20">
    <property type="match status" value="1"/>
</dbReference>
<gene>
    <name evidence="3" type="primary">64</name>
    <name evidence="3" type="ORF">SEA_CLOWN_64</name>
</gene>
<dbReference type="GeneID" id="65128394"/>
<evidence type="ECO:0000313" key="3">
    <source>
        <dbReference type="EMBL" id="QOC56062.1"/>
    </source>
</evidence>
<dbReference type="GO" id="GO:0016788">
    <property type="term" value="F:hydrolase activity, acting on ester bonds"/>
    <property type="evidence" value="ECO:0007669"/>
    <property type="project" value="InterPro"/>
</dbReference>
<dbReference type="InterPro" id="IPR010902">
    <property type="entry name" value="NUMOD4"/>
</dbReference>
<dbReference type="RefSeq" id="YP_010110104.1">
    <property type="nucleotide sequence ID" value="NC_055867.1"/>
</dbReference>
<reference evidence="3 4" key="1">
    <citation type="submission" date="2020-07" db="EMBL/GenBank/DDBJ databases">
        <authorList>
            <person name="Bortz R.L."/>
            <person name="Bai C."/>
            <person name="Brody A."/>
            <person name="Douse D."/>
            <person name="Feder N.M."/>
            <person name="Fischer E."/>
            <person name="Kim I."/>
            <person name="Kornbau S."/>
            <person name="Malek C.E."/>
            <person name="Menendez J.A."/>
            <person name="Moore R.J."/>
            <person name="Pinkovsky V.I."/>
            <person name="Raghavan D."/>
            <person name="Reznik A.S."/>
            <person name="Sciarra A.R."/>
            <person name="Starinsky S.F."/>
            <person name="Vaughan O."/>
            <person name="Walker S.E."/>
            <person name="Wiemann J."/>
            <person name="Butela K.A."/>
            <person name="Garlena R.A."/>
            <person name="Russell D.A."/>
            <person name="Pope W.H."/>
            <person name="Jacobs-Sera D."/>
            <person name="Hatfull G.F."/>
        </authorList>
    </citation>
    <scope>NUCLEOTIDE SEQUENCE [LARGE SCALE GENOMIC DNA]</scope>
</reference>
<feature type="domain" description="HNH nuclease" evidence="2">
    <location>
        <begin position="69"/>
        <end position="111"/>
    </location>
</feature>